<keyword evidence="3" id="KW-0963">Cytoplasm</keyword>
<evidence type="ECO:0000256" key="4">
    <source>
        <dbReference type="PROSITE-ProRule" id="PRU00236"/>
    </source>
</evidence>
<name>U5CPN1_CALSX</name>
<feature type="active site" description="Proton acceptor" evidence="3 4">
    <location>
        <position position="133"/>
    </location>
</feature>
<dbReference type="Pfam" id="PF02146">
    <property type="entry name" value="SIR2"/>
    <property type="match status" value="1"/>
</dbReference>
<dbReference type="CDD" id="cd01412">
    <property type="entry name" value="SIRT5_Af1_CobB"/>
    <property type="match status" value="1"/>
</dbReference>
<dbReference type="GO" id="GO:0036054">
    <property type="term" value="F:protein-malonyllysine demalonylase activity"/>
    <property type="evidence" value="ECO:0007669"/>
    <property type="project" value="InterPro"/>
</dbReference>
<protein>
    <recommendedName>
        <fullName evidence="3">NAD-dependent protein deacylase</fullName>
        <ecNumber evidence="3">2.3.1.286</ecNumber>
    </recommendedName>
    <alternativeName>
        <fullName evidence="3">Regulatory protein SIR2 homolog</fullName>
    </alternativeName>
</protein>
<dbReference type="Proteomes" id="UP000016856">
    <property type="component" value="Unassembled WGS sequence"/>
</dbReference>
<evidence type="ECO:0000256" key="1">
    <source>
        <dbReference type="ARBA" id="ARBA00022679"/>
    </source>
</evidence>
<dbReference type="PROSITE" id="PS50305">
    <property type="entry name" value="SIRTUIN"/>
    <property type="match status" value="1"/>
</dbReference>
<sequence>MKEKFLNDKNVGEEKKMDFKILKEKLTQSNLTVVLTGAGISKESGIPTFRGEDGLWKKYNPEELATPWAFQRNPALVWEWYDYRRRIISKAKPNKCHLLIAEFEERFKNVRVITQNVDGLHEAAGSTNVIELHGNIWKVRCTKCDFRGINREVPLSKIPPECPKCGSIVRPDVVWFGESLPSDKLTEAMELSQRADLFIVIGTSLMVQPAASLPFLALERGAFVVEVSPEETPLSKRAHLFFQMGAVEFAMKFEEKEG</sequence>
<feature type="binding site" evidence="3">
    <location>
        <begin position="202"/>
        <end position="204"/>
    </location>
    <ligand>
        <name>NAD(+)</name>
        <dbReference type="ChEBI" id="CHEBI:57540"/>
    </ligand>
</feature>
<dbReference type="InterPro" id="IPR027546">
    <property type="entry name" value="Sirtuin_class_III"/>
</dbReference>
<reference evidence="6 7" key="1">
    <citation type="journal article" date="2013" name="Genome Announc.">
        <title>Draft Genome Sequence of an Anaerobic and Extremophilic Bacterium, Caldanaerobacter yonseiensis, Isolated from a Geothermal Hot Stream.</title>
        <authorList>
            <person name="Lee S.J."/>
            <person name="Lee Y.J."/>
            <person name="Park G.S."/>
            <person name="Kim B.C."/>
            <person name="Lee S.J."/>
            <person name="Shin J.H."/>
            <person name="Lee D.W."/>
        </authorList>
    </citation>
    <scope>NUCLEOTIDE SEQUENCE [LARGE SCALE GENOMIC DNA]</scope>
    <source>
        <strain evidence="6 7">KB-1</strain>
    </source>
</reference>
<proteinExistence type="inferred from homology"/>
<comment type="caution">
    <text evidence="3">Lacks conserved residue(s) required for the propagation of feature annotation.</text>
</comment>
<feature type="binding site" evidence="3 4">
    <location>
        <position position="165"/>
    </location>
    <ligand>
        <name>Zn(2+)</name>
        <dbReference type="ChEBI" id="CHEBI:29105"/>
    </ligand>
</feature>
<evidence type="ECO:0000313" key="7">
    <source>
        <dbReference type="Proteomes" id="UP000016856"/>
    </source>
</evidence>
<evidence type="ECO:0000256" key="3">
    <source>
        <dbReference type="HAMAP-Rule" id="MF_01121"/>
    </source>
</evidence>
<comment type="subcellular location">
    <subcellularLocation>
        <location evidence="3">Cytoplasm</location>
    </subcellularLocation>
</comment>
<dbReference type="NCBIfam" id="NF001753">
    <property type="entry name" value="PRK00481.1-3"/>
    <property type="match status" value="1"/>
</dbReference>
<dbReference type="EC" id="2.3.1.286" evidence="3"/>
<feature type="domain" description="Deacetylase sirtuin-type" evidence="5">
    <location>
        <begin position="12"/>
        <end position="258"/>
    </location>
</feature>
<feature type="binding site" evidence="3 4">
    <location>
        <position position="144"/>
    </location>
    <ligand>
        <name>Zn(2+)</name>
        <dbReference type="ChEBI" id="CHEBI:29105"/>
    </ligand>
</feature>
<dbReference type="EMBL" id="AXDC01000018">
    <property type="protein sequence ID" value="ERM91953.1"/>
    <property type="molecule type" value="Genomic_DNA"/>
</dbReference>
<feature type="binding site" evidence="3">
    <location>
        <position position="81"/>
    </location>
    <ligand>
        <name>substrate</name>
    </ligand>
</feature>
<feature type="binding site" evidence="3">
    <location>
        <position position="246"/>
    </location>
    <ligand>
        <name>NAD(+)</name>
        <dbReference type="ChEBI" id="CHEBI:57540"/>
    </ligand>
</feature>
<dbReference type="GO" id="GO:0005737">
    <property type="term" value="C:cytoplasm"/>
    <property type="evidence" value="ECO:0007669"/>
    <property type="project" value="UniProtKB-SubCell"/>
</dbReference>
<accession>U5CPN1</accession>
<comment type="cofactor">
    <cofactor evidence="3">
        <name>Zn(2+)</name>
        <dbReference type="ChEBI" id="CHEBI:29105"/>
    </cofactor>
    <text evidence="3">Binds 1 zinc ion per subunit.</text>
</comment>
<comment type="catalytic activity">
    <reaction evidence="3">
        <text>N(6)-acetyl-L-lysyl-[protein] + NAD(+) + H2O = 2''-O-acetyl-ADP-D-ribose + nicotinamide + L-lysyl-[protein]</text>
        <dbReference type="Rhea" id="RHEA:43636"/>
        <dbReference type="Rhea" id="RHEA-COMP:9752"/>
        <dbReference type="Rhea" id="RHEA-COMP:10731"/>
        <dbReference type="ChEBI" id="CHEBI:15377"/>
        <dbReference type="ChEBI" id="CHEBI:17154"/>
        <dbReference type="ChEBI" id="CHEBI:29969"/>
        <dbReference type="ChEBI" id="CHEBI:57540"/>
        <dbReference type="ChEBI" id="CHEBI:61930"/>
        <dbReference type="ChEBI" id="CHEBI:83767"/>
        <dbReference type="EC" id="2.3.1.286"/>
    </reaction>
</comment>
<dbReference type="GO" id="GO:0036055">
    <property type="term" value="F:protein-succinyllysine desuccinylase activity"/>
    <property type="evidence" value="ECO:0007669"/>
    <property type="project" value="UniProtKB-UniRule"/>
</dbReference>
<dbReference type="Gene3D" id="3.40.50.1220">
    <property type="entry name" value="TPP-binding domain"/>
    <property type="match status" value="1"/>
</dbReference>
<dbReference type="SUPFAM" id="SSF52467">
    <property type="entry name" value="DHS-like NAD/FAD-binding domain"/>
    <property type="match status" value="1"/>
</dbReference>
<dbReference type="PATRIC" id="fig|1388761.3.peg.1567"/>
<comment type="function">
    <text evidence="3">NAD-dependent lysine deacetylase and desuccinylase that specifically removes acetyl and succinyl groups on target proteins. Modulates the activities of several proteins which are inactive in their acylated form.</text>
</comment>
<comment type="caution">
    <text evidence="6">The sequence shown here is derived from an EMBL/GenBank/DDBJ whole genome shotgun (WGS) entry which is preliminary data.</text>
</comment>
<dbReference type="InterPro" id="IPR050134">
    <property type="entry name" value="NAD-dep_sirtuin_deacylases"/>
</dbReference>
<keyword evidence="3 4" id="KW-0479">Metal-binding</keyword>
<dbReference type="AlphaFoldDB" id="U5CPN1"/>
<dbReference type="GO" id="GO:0017136">
    <property type="term" value="F:histone deacetylase activity, NAD-dependent"/>
    <property type="evidence" value="ECO:0007669"/>
    <property type="project" value="TreeGrafter"/>
</dbReference>
<feature type="binding site" evidence="3">
    <location>
        <begin position="37"/>
        <end position="56"/>
    </location>
    <ligand>
        <name>NAD(+)</name>
        <dbReference type="ChEBI" id="CHEBI:57540"/>
    </ligand>
</feature>
<evidence type="ECO:0000313" key="6">
    <source>
        <dbReference type="EMBL" id="ERM91953.1"/>
    </source>
</evidence>
<gene>
    <name evidence="3" type="primary">cobB</name>
    <name evidence="6" type="ORF">O163_07780</name>
</gene>
<dbReference type="InterPro" id="IPR026591">
    <property type="entry name" value="Sirtuin_cat_small_dom_sf"/>
</dbReference>
<feature type="binding site" evidence="3 4">
    <location>
        <position position="162"/>
    </location>
    <ligand>
        <name>Zn(2+)</name>
        <dbReference type="ChEBI" id="CHEBI:29105"/>
    </ligand>
</feature>
<keyword evidence="1" id="KW-0808">Transferase</keyword>
<dbReference type="GO" id="GO:0070403">
    <property type="term" value="F:NAD+ binding"/>
    <property type="evidence" value="ECO:0007669"/>
    <property type="project" value="UniProtKB-UniRule"/>
</dbReference>
<comment type="similarity">
    <text evidence="3">Belongs to the sirtuin family. Class III subfamily.</text>
</comment>
<feature type="binding site" evidence="3">
    <location>
        <position position="84"/>
    </location>
    <ligand>
        <name>substrate</name>
    </ligand>
</feature>
<evidence type="ECO:0000259" key="5">
    <source>
        <dbReference type="PROSITE" id="PS50305"/>
    </source>
</evidence>
<feature type="binding site" evidence="3">
    <location>
        <begin position="115"/>
        <end position="118"/>
    </location>
    <ligand>
        <name>NAD(+)</name>
        <dbReference type="ChEBI" id="CHEBI:57540"/>
    </ligand>
</feature>
<dbReference type="GO" id="GO:0008270">
    <property type="term" value="F:zinc ion binding"/>
    <property type="evidence" value="ECO:0007669"/>
    <property type="project" value="UniProtKB-UniRule"/>
</dbReference>
<comment type="catalytic activity">
    <reaction evidence="3">
        <text>N(6)-succinyl-L-lysyl-[protein] + NAD(+) + H2O = 2''-O-succinyl-ADP-D-ribose + nicotinamide + L-lysyl-[protein]</text>
        <dbReference type="Rhea" id="RHEA:47668"/>
        <dbReference type="Rhea" id="RHEA-COMP:9752"/>
        <dbReference type="Rhea" id="RHEA-COMP:11877"/>
        <dbReference type="ChEBI" id="CHEBI:15377"/>
        <dbReference type="ChEBI" id="CHEBI:17154"/>
        <dbReference type="ChEBI" id="CHEBI:29969"/>
        <dbReference type="ChEBI" id="CHEBI:57540"/>
        <dbReference type="ChEBI" id="CHEBI:87830"/>
        <dbReference type="ChEBI" id="CHEBI:87832"/>
    </reaction>
</comment>
<dbReference type="Gene3D" id="3.30.1600.10">
    <property type="entry name" value="SIR2/SIRT2 'Small Domain"/>
    <property type="match status" value="1"/>
</dbReference>
<dbReference type="PANTHER" id="PTHR11085">
    <property type="entry name" value="NAD-DEPENDENT PROTEIN DEACYLASE SIRTUIN-5, MITOCHONDRIAL-RELATED"/>
    <property type="match status" value="1"/>
</dbReference>
<dbReference type="PANTHER" id="PTHR11085:SF4">
    <property type="entry name" value="NAD-DEPENDENT PROTEIN DEACYLASE"/>
    <property type="match status" value="1"/>
</dbReference>
<feature type="binding site" evidence="3 4">
    <location>
        <position position="141"/>
    </location>
    <ligand>
        <name>Zn(2+)</name>
        <dbReference type="ChEBI" id="CHEBI:29105"/>
    </ligand>
</feature>
<dbReference type="InterPro" id="IPR003000">
    <property type="entry name" value="Sirtuin"/>
</dbReference>
<comment type="domain">
    <text evidence="3">2 residues (Tyr-81 and Arg-84) present in a large hydrophobic pocket are probably involved in substrate specificity. They are important for desuccinylation activity, but dispensable for deacetylation activity.</text>
</comment>
<evidence type="ECO:0000256" key="2">
    <source>
        <dbReference type="ARBA" id="ARBA00023027"/>
    </source>
</evidence>
<keyword evidence="3 4" id="KW-0862">Zinc</keyword>
<organism evidence="6 7">
    <name type="scientific">Caldanaerobacter subterraneus subsp. yonseiensis KB-1</name>
    <dbReference type="NCBI Taxonomy" id="1388761"/>
    <lineage>
        <taxon>Bacteria</taxon>
        <taxon>Bacillati</taxon>
        <taxon>Bacillota</taxon>
        <taxon>Clostridia</taxon>
        <taxon>Thermoanaerobacterales</taxon>
        <taxon>Thermoanaerobacteraceae</taxon>
        <taxon>Caldanaerobacter</taxon>
    </lineage>
</organism>
<dbReference type="HAMAP" id="MF_01121">
    <property type="entry name" value="Sirtuin_ClassIII"/>
    <property type="match status" value="1"/>
</dbReference>
<keyword evidence="2 3" id="KW-0520">NAD</keyword>
<dbReference type="InterPro" id="IPR026590">
    <property type="entry name" value="Ssirtuin_cat_dom"/>
</dbReference>
<dbReference type="InterPro" id="IPR029035">
    <property type="entry name" value="DHS-like_NAD/FAD-binding_dom"/>
</dbReference>